<protein>
    <submittedName>
        <fullName evidence="1">Uncharacterized protein</fullName>
    </submittedName>
</protein>
<dbReference type="EMBL" id="CM044707">
    <property type="protein sequence ID" value="KAI5654734.1"/>
    <property type="molecule type" value="Genomic_DNA"/>
</dbReference>
<evidence type="ECO:0000313" key="2">
    <source>
        <dbReference type="Proteomes" id="UP001060085"/>
    </source>
</evidence>
<proteinExistence type="predicted"/>
<sequence length="329" mass="38309">MDCYLIESSVKKLKKHPSEADLLIDRISHLPDSILCFILSFLPTIQSIRTTILSRRWRYLWTKVPALRFDIDDASYSYRSSCYCHKPDDFVSFERFVNRVFILHDAPSLDKLCISFNSSCCEFYFHSWVSSAISRNLRHFELVMPSSFQLPKKLFTCETLEFLKLCYSDPHLEIPSGVCLPRLETLILEEIEFVDKESFSNLIDGCPILKALSLQLFIYQNRTTFTLSSPLLRRFVLYYDNSLASFPREFCHSLEINAPSLEYLSISDTISQEFTLNVQKSLLEAYIHVRLNFKYEDYEAYKDYSNSVVKLKIVRGLSHAKSQLLPATP</sequence>
<name>A0ACC0A3I4_CATRO</name>
<comment type="caution">
    <text evidence="1">The sequence shown here is derived from an EMBL/GenBank/DDBJ whole genome shotgun (WGS) entry which is preliminary data.</text>
</comment>
<dbReference type="Proteomes" id="UP001060085">
    <property type="component" value="Linkage Group LG07"/>
</dbReference>
<gene>
    <name evidence="1" type="ORF">M9H77_31921</name>
</gene>
<organism evidence="1 2">
    <name type="scientific">Catharanthus roseus</name>
    <name type="common">Madagascar periwinkle</name>
    <name type="synonym">Vinca rosea</name>
    <dbReference type="NCBI Taxonomy" id="4058"/>
    <lineage>
        <taxon>Eukaryota</taxon>
        <taxon>Viridiplantae</taxon>
        <taxon>Streptophyta</taxon>
        <taxon>Embryophyta</taxon>
        <taxon>Tracheophyta</taxon>
        <taxon>Spermatophyta</taxon>
        <taxon>Magnoliopsida</taxon>
        <taxon>eudicotyledons</taxon>
        <taxon>Gunneridae</taxon>
        <taxon>Pentapetalae</taxon>
        <taxon>asterids</taxon>
        <taxon>lamiids</taxon>
        <taxon>Gentianales</taxon>
        <taxon>Apocynaceae</taxon>
        <taxon>Rauvolfioideae</taxon>
        <taxon>Vinceae</taxon>
        <taxon>Catharanthinae</taxon>
        <taxon>Catharanthus</taxon>
    </lineage>
</organism>
<accession>A0ACC0A3I4</accession>
<reference evidence="2" key="1">
    <citation type="journal article" date="2023" name="Nat. Plants">
        <title>Single-cell RNA sequencing provides a high-resolution roadmap for understanding the multicellular compartmentation of specialized metabolism.</title>
        <authorList>
            <person name="Sun S."/>
            <person name="Shen X."/>
            <person name="Li Y."/>
            <person name="Li Y."/>
            <person name="Wang S."/>
            <person name="Li R."/>
            <person name="Zhang H."/>
            <person name="Shen G."/>
            <person name="Guo B."/>
            <person name="Wei J."/>
            <person name="Xu J."/>
            <person name="St-Pierre B."/>
            <person name="Chen S."/>
            <person name="Sun C."/>
        </authorList>
    </citation>
    <scope>NUCLEOTIDE SEQUENCE [LARGE SCALE GENOMIC DNA]</scope>
</reference>
<evidence type="ECO:0000313" key="1">
    <source>
        <dbReference type="EMBL" id="KAI5654734.1"/>
    </source>
</evidence>
<keyword evidence="2" id="KW-1185">Reference proteome</keyword>